<evidence type="ECO:0000256" key="1">
    <source>
        <dbReference type="ARBA" id="ARBA00022801"/>
    </source>
</evidence>
<dbReference type="PANTHER" id="PTHR11203">
    <property type="entry name" value="CLEAVAGE AND POLYADENYLATION SPECIFICITY FACTOR FAMILY MEMBER"/>
    <property type="match status" value="1"/>
</dbReference>
<dbReference type="SMART" id="SM00849">
    <property type="entry name" value="Lactamase_B"/>
    <property type="match status" value="1"/>
</dbReference>
<dbReference type="Pfam" id="PF07521">
    <property type="entry name" value="RMMBL"/>
    <property type="match status" value="1"/>
</dbReference>
<keyword evidence="1" id="KW-0378">Hydrolase</keyword>
<dbReference type="SUPFAM" id="SSF56281">
    <property type="entry name" value="Metallo-hydrolase/oxidoreductase"/>
    <property type="match status" value="1"/>
</dbReference>
<dbReference type="CDD" id="cd16295">
    <property type="entry name" value="TTHA0252-CPSF-like_MBL-fold"/>
    <property type="match status" value="1"/>
</dbReference>
<dbReference type="InterPro" id="IPR001279">
    <property type="entry name" value="Metallo-B-lactamas"/>
</dbReference>
<reference evidence="4" key="1">
    <citation type="submission" date="2020-09" db="EMBL/GenBank/DDBJ databases">
        <title>Pelagicoccus enzymogenes sp. nov. with an EPS production, isolated from marine sediment.</title>
        <authorList>
            <person name="Feng X."/>
        </authorList>
    </citation>
    <scope>NUCLEOTIDE SEQUENCE</scope>
    <source>
        <strain evidence="4">NFK12</strain>
    </source>
</reference>
<keyword evidence="5" id="KW-1185">Reference proteome</keyword>
<evidence type="ECO:0000259" key="3">
    <source>
        <dbReference type="SMART" id="SM01027"/>
    </source>
</evidence>
<dbReference type="PANTHER" id="PTHR11203:SF37">
    <property type="entry name" value="INTEGRATOR COMPLEX SUBUNIT 11"/>
    <property type="match status" value="1"/>
</dbReference>
<dbReference type="Pfam" id="PF16661">
    <property type="entry name" value="Lactamase_B_6"/>
    <property type="match status" value="1"/>
</dbReference>
<feature type="domain" description="Metallo-beta-lactamase" evidence="2">
    <location>
        <begin position="18"/>
        <end position="241"/>
    </location>
</feature>
<evidence type="ECO:0000259" key="2">
    <source>
        <dbReference type="SMART" id="SM00849"/>
    </source>
</evidence>
<dbReference type="Gene3D" id="3.40.50.10890">
    <property type="match status" value="1"/>
</dbReference>
<evidence type="ECO:0000313" key="4">
    <source>
        <dbReference type="EMBL" id="MBD5779892.1"/>
    </source>
</evidence>
<feature type="domain" description="Beta-Casp" evidence="3">
    <location>
        <begin position="257"/>
        <end position="382"/>
    </location>
</feature>
<sequence length="469" mass="52247">MNATQSTLRFLGAAGTVTGSRHLLETREKRILVDCGLFQGPKQNRLKNWDPFPVDPRSIDCVLLTHAHVDHIGYLPRLVKDGYRGPIYATHPTVELARILLADTAHLQEEEAKFANKKGYSKHNPALPLFNQRDAERAADLLYGVSFGDEFSPIEGIAGKYRDVGHILGSGFLSLKAMDREDGTKKLLFSGDIGRPADTILRPPSQPYNVDYLVMESTYGNRLHSHQDIKSELAEALEKAFSRNAPVMIPSFAVGRSQSLLFLIRELESEGAIPSVPIYLDSPMALKALETHQNHLRDLNLSCRAKALSGIDIFRPQKLHLIANQRDSKALCKTTDRCIIIAGSGMVAGGRILHHLRQNLPNPLATVLFVGYQAEGTRGRALRDGKKSIRMFGQDVQVRAHIDAIDGFSGHADYLEMLAWLMAFNKPVKRVYLTHGEPEAANALQARIREEFNWPVTVAEENTPYTIDF</sequence>
<dbReference type="SMART" id="SM01027">
    <property type="entry name" value="Beta-Casp"/>
    <property type="match status" value="1"/>
</dbReference>
<dbReference type="InterPro" id="IPR011108">
    <property type="entry name" value="RMMBL"/>
</dbReference>
<name>A0A927IFA2_9BACT</name>
<dbReference type="InterPro" id="IPR022712">
    <property type="entry name" value="Beta_Casp"/>
</dbReference>
<protein>
    <submittedName>
        <fullName evidence="4">MBL fold metallo-hydrolase</fullName>
    </submittedName>
</protein>
<dbReference type="Gene3D" id="3.60.15.10">
    <property type="entry name" value="Ribonuclease Z/Hydroxyacylglutathione hydrolase-like"/>
    <property type="match status" value="1"/>
</dbReference>
<dbReference type="EMBL" id="JACYFG010000022">
    <property type="protein sequence ID" value="MBD5779892.1"/>
    <property type="molecule type" value="Genomic_DNA"/>
</dbReference>
<proteinExistence type="predicted"/>
<organism evidence="4 5">
    <name type="scientific">Pelagicoccus enzymogenes</name>
    <dbReference type="NCBI Taxonomy" id="2773457"/>
    <lineage>
        <taxon>Bacteria</taxon>
        <taxon>Pseudomonadati</taxon>
        <taxon>Verrucomicrobiota</taxon>
        <taxon>Opitutia</taxon>
        <taxon>Puniceicoccales</taxon>
        <taxon>Pelagicoccaceae</taxon>
        <taxon>Pelagicoccus</taxon>
    </lineage>
</organism>
<gene>
    <name evidence="4" type="ORF">IEN85_10370</name>
</gene>
<dbReference type="GO" id="GO:0004521">
    <property type="term" value="F:RNA endonuclease activity"/>
    <property type="evidence" value="ECO:0007669"/>
    <property type="project" value="TreeGrafter"/>
</dbReference>
<dbReference type="Proteomes" id="UP000622317">
    <property type="component" value="Unassembled WGS sequence"/>
</dbReference>
<accession>A0A927IFA2</accession>
<dbReference type="AlphaFoldDB" id="A0A927IFA2"/>
<dbReference type="GO" id="GO:0016787">
    <property type="term" value="F:hydrolase activity"/>
    <property type="evidence" value="ECO:0007669"/>
    <property type="project" value="UniProtKB-KW"/>
</dbReference>
<dbReference type="Pfam" id="PF10996">
    <property type="entry name" value="Beta-Casp"/>
    <property type="match status" value="1"/>
</dbReference>
<dbReference type="InterPro" id="IPR050698">
    <property type="entry name" value="MBL"/>
</dbReference>
<dbReference type="InterPro" id="IPR036866">
    <property type="entry name" value="RibonucZ/Hydroxyglut_hydro"/>
</dbReference>
<dbReference type="RefSeq" id="WP_191617021.1">
    <property type="nucleotide sequence ID" value="NZ_JACYFG010000022.1"/>
</dbReference>
<comment type="caution">
    <text evidence="4">The sequence shown here is derived from an EMBL/GenBank/DDBJ whole genome shotgun (WGS) entry which is preliminary data.</text>
</comment>
<evidence type="ECO:0000313" key="5">
    <source>
        <dbReference type="Proteomes" id="UP000622317"/>
    </source>
</evidence>